<keyword evidence="2" id="KW-1185">Reference proteome</keyword>
<protein>
    <submittedName>
        <fullName evidence="1">Uncharacterized protein</fullName>
    </submittedName>
</protein>
<dbReference type="KEGG" id="mng:MNEG_15943"/>
<name>A0A0D2LJ58_9CHLO</name>
<dbReference type="AlphaFoldDB" id="A0A0D2LJ58"/>
<evidence type="ECO:0000313" key="1">
    <source>
        <dbReference type="EMBL" id="KIY92019.1"/>
    </source>
</evidence>
<accession>A0A0D2LJ58</accession>
<gene>
    <name evidence="1" type="ORF">MNEG_15943</name>
</gene>
<proteinExistence type="predicted"/>
<dbReference type="EMBL" id="KK106036">
    <property type="protein sequence ID" value="KIY92019.1"/>
    <property type="molecule type" value="Genomic_DNA"/>
</dbReference>
<feature type="non-terminal residue" evidence="1">
    <location>
        <position position="69"/>
    </location>
</feature>
<evidence type="ECO:0000313" key="2">
    <source>
        <dbReference type="Proteomes" id="UP000054498"/>
    </source>
</evidence>
<sequence length="69" mass="7475">MTITPVGPATKEGFTMAVKMPPGSMGDYTFEYRAPSLVRYHFPGVTMLLYATPTGKGTSRVIMSFVGPK</sequence>
<dbReference type="RefSeq" id="XP_013891039.1">
    <property type="nucleotide sequence ID" value="XM_014035585.1"/>
</dbReference>
<dbReference type="GeneID" id="25733654"/>
<dbReference type="Proteomes" id="UP000054498">
    <property type="component" value="Unassembled WGS sequence"/>
</dbReference>
<organism evidence="1 2">
    <name type="scientific">Monoraphidium neglectum</name>
    <dbReference type="NCBI Taxonomy" id="145388"/>
    <lineage>
        <taxon>Eukaryota</taxon>
        <taxon>Viridiplantae</taxon>
        <taxon>Chlorophyta</taxon>
        <taxon>core chlorophytes</taxon>
        <taxon>Chlorophyceae</taxon>
        <taxon>CS clade</taxon>
        <taxon>Sphaeropleales</taxon>
        <taxon>Selenastraceae</taxon>
        <taxon>Monoraphidium</taxon>
    </lineage>
</organism>
<reference evidence="1 2" key="1">
    <citation type="journal article" date="2013" name="BMC Genomics">
        <title>Reconstruction of the lipid metabolism for the microalga Monoraphidium neglectum from its genome sequence reveals characteristics suitable for biofuel production.</title>
        <authorList>
            <person name="Bogen C."/>
            <person name="Al-Dilaimi A."/>
            <person name="Albersmeier A."/>
            <person name="Wichmann J."/>
            <person name="Grundmann M."/>
            <person name="Rupp O."/>
            <person name="Lauersen K.J."/>
            <person name="Blifernez-Klassen O."/>
            <person name="Kalinowski J."/>
            <person name="Goesmann A."/>
            <person name="Mussgnug J.H."/>
            <person name="Kruse O."/>
        </authorList>
    </citation>
    <scope>NUCLEOTIDE SEQUENCE [LARGE SCALE GENOMIC DNA]</scope>
    <source>
        <strain evidence="1 2">SAG 48.87</strain>
    </source>
</reference>